<dbReference type="Proteomes" id="UP001057402">
    <property type="component" value="Chromosome 1"/>
</dbReference>
<proteinExistence type="predicted"/>
<comment type="caution">
    <text evidence="1">The sequence shown here is derived from an EMBL/GenBank/DDBJ whole genome shotgun (WGS) entry which is preliminary data.</text>
</comment>
<organism evidence="1 2">
    <name type="scientific">Melastoma candidum</name>
    <dbReference type="NCBI Taxonomy" id="119954"/>
    <lineage>
        <taxon>Eukaryota</taxon>
        <taxon>Viridiplantae</taxon>
        <taxon>Streptophyta</taxon>
        <taxon>Embryophyta</taxon>
        <taxon>Tracheophyta</taxon>
        <taxon>Spermatophyta</taxon>
        <taxon>Magnoliopsida</taxon>
        <taxon>eudicotyledons</taxon>
        <taxon>Gunneridae</taxon>
        <taxon>Pentapetalae</taxon>
        <taxon>rosids</taxon>
        <taxon>malvids</taxon>
        <taxon>Myrtales</taxon>
        <taxon>Melastomataceae</taxon>
        <taxon>Melastomatoideae</taxon>
        <taxon>Melastomateae</taxon>
        <taxon>Melastoma</taxon>
    </lineage>
</organism>
<dbReference type="EMBL" id="CM042880">
    <property type="protein sequence ID" value="KAI4387933.1"/>
    <property type="molecule type" value="Genomic_DNA"/>
</dbReference>
<sequence length="105" mass="11666">MARSPPITNNPSRPSTWTITLPSSRYIVSVDLKVHEILLGPDPDLSQPVVVIVTIRYHNQLDKEEYETEEAAILHGAGRTYFGQLEMPSSSSLDWGGSYVSRTHG</sequence>
<name>A0ACB9SEL8_9MYRT</name>
<accession>A0ACB9SEL8</accession>
<evidence type="ECO:0000313" key="2">
    <source>
        <dbReference type="Proteomes" id="UP001057402"/>
    </source>
</evidence>
<gene>
    <name evidence="1" type="ORF">MLD38_000316</name>
</gene>
<keyword evidence="2" id="KW-1185">Reference proteome</keyword>
<evidence type="ECO:0000313" key="1">
    <source>
        <dbReference type="EMBL" id="KAI4387933.1"/>
    </source>
</evidence>
<reference evidence="2" key="1">
    <citation type="journal article" date="2023" name="Front. Plant Sci.">
        <title>Chromosomal-level genome assembly of Melastoma candidum provides insights into trichome evolution.</title>
        <authorList>
            <person name="Zhong Y."/>
            <person name="Wu W."/>
            <person name="Sun C."/>
            <person name="Zou P."/>
            <person name="Liu Y."/>
            <person name="Dai S."/>
            <person name="Zhou R."/>
        </authorList>
    </citation>
    <scope>NUCLEOTIDE SEQUENCE [LARGE SCALE GENOMIC DNA]</scope>
</reference>
<protein>
    <submittedName>
        <fullName evidence="1">Uncharacterized protein</fullName>
    </submittedName>
</protein>